<reference evidence="2 3" key="1">
    <citation type="submission" date="2024-02" db="EMBL/GenBank/DDBJ databases">
        <title>Bacterial strain from lacustrine sediment.</title>
        <authorList>
            <person name="Petit C."/>
            <person name="Fadhlaoui K."/>
        </authorList>
    </citation>
    <scope>NUCLEOTIDE SEQUENCE [LARGE SCALE GENOMIC DNA]</scope>
    <source>
        <strain evidence="2 3">IPX-CK</strain>
    </source>
</reference>
<sequence length="338" mass="39182">MADIKRIDFCIECRKDTEYILKKIMQKRTVKDKEYEYETLAAYCSKCGNEMNVPGLLDYALKAFDEQYRRQEDIISIDDIKKLMDLYHLGKAPLSLALGFGEITVTRYLEGQMPTKAYSDIMKEALSSPGYMEELLIANAEKLGNSTYKKSMKAVSNLKDLFNISDEMRMAIAHVFNEVQEITPLALQKMLYFIQGIHLALFNEELFKEDCRAWIHGPAYREIYNIFKDFKYNPIEDNRFSLFTVRNKELSPDGKKVIGLVSDCFGIYSGKVLESVTHKEKPWRDARIGLNETEPSNRIIPKAIMKAYFKDMAMHYDIDTEEGLSQYIRDKAGFTEVR</sequence>
<proteinExistence type="predicted"/>
<dbReference type="InterPro" id="IPR025272">
    <property type="entry name" value="SocA_Panacea"/>
</dbReference>
<dbReference type="Proteomes" id="UP001451571">
    <property type="component" value="Chromosome"/>
</dbReference>
<evidence type="ECO:0000313" key="2">
    <source>
        <dbReference type="EMBL" id="XAH73992.1"/>
    </source>
</evidence>
<accession>A0ABZ3EXE6</accession>
<evidence type="ECO:0000259" key="1">
    <source>
        <dbReference type="Pfam" id="PF13274"/>
    </source>
</evidence>
<protein>
    <submittedName>
        <fullName evidence="2">Type II toxin-antitoxin system antitoxin SocA domain-containing protein</fullName>
    </submittedName>
</protein>
<keyword evidence="3" id="KW-1185">Reference proteome</keyword>
<name>A0ABZ3EXE6_9FIRM</name>
<dbReference type="Pfam" id="PF13274">
    <property type="entry name" value="SocA_Panacea"/>
    <property type="match status" value="1"/>
</dbReference>
<evidence type="ECO:0000313" key="3">
    <source>
        <dbReference type="Proteomes" id="UP001451571"/>
    </source>
</evidence>
<organism evidence="2 3">
    <name type="scientific">Kineothrix sedimenti</name>
    <dbReference type="NCBI Taxonomy" id="3123317"/>
    <lineage>
        <taxon>Bacteria</taxon>
        <taxon>Bacillati</taxon>
        <taxon>Bacillota</taxon>
        <taxon>Clostridia</taxon>
        <taxon>Lachnospirales</taxon>
        <taxon>Lachnospiraceae</taxon>
        <taxon>Kineothrix</taxon>
    </lineage>
</organism>
<dbReference type="RefSeq" id="WP_342757588.1">
    <property type="nucleotide sequence ID" value="NZ_CP146256.1"/>
</dbReference>
<dbReference type="EMBL" id="CP146256">
    <property type="protein sequence ID" value="XAH73992.1"/>
    <property type="molecule type" value="Genomic_DNA"/>
</dbReference>
<gene>
    <name evidence="2" type="ORF">V6984_21240</name>
</gene>
<feature type="domain" description="Antitoxin SocA-like Panacea" evidence="1">
    <location>
        <begin position="187"/>
        <end position="283"/>
    </location>
</feature>